<evidence type="ECO:0000313" key="3">
    <source>
        <dbReference type="Proteomes" id="UP000077684"/>
    </source>
</evidence>
<protein>
    <submittedName>
        <fullName evidence="2">Uncharacterized protein</fullName>
    </submittedName>
</protein>
<name>A0A8X7SRX9_9BASI</name>
<reference evidence="2" key="1">
    <citation type="submission" date="2016-04" db="EMBL/GenBank/DDBJ databases">
        <authorList>
            <person name="Nguyen H.D."/>
            <person name="Samba Siva P."/>
            <person name="Cullis J."/>
            <person name="Levesque C.A."/>
            <person name="Hambleton S."/>
        </authorList>
    </citation>
    <scope>NUCLEOTIDE SEQUENCE</scope>
    <source>
        <strain evidence="2">DAOMC 236426</strain>
    </source>
</reference>
<accession>A0A8X7SRX9</accession>
<feature type="region of interest" description="Disordered" evidence="1">
    <location>
        <begin position="322"/>
        <end position="341"/>
    </location>
</feature>
<reference evidence="2" key="2">
    <citation type="journal article" date="2019" name="IMA Fungus">
        <title>Genome sequencing and comparison of five Tilletia species to identify candidate genes for the detection of regulated species infecting wheat.</title>
        <authorList>
            <person name="Nguyen H.D.T."/>
            <person name="Sultana T."/>
            <person name="Kesanakurti P."/>
            <person name="Hambleton S."/>
        </authorList>
    </citation>
    <scope>NUCLEOTIDE SEQUENCE</scope>
    <source>
        <strain evidence="2">DAOMC 236426</strain>
    </source>
</reference>
<evidence type="ECO:0000256" key="1">
    <source>
        <dbReference type="SAM" id="MobiDB-lite"/>
    </source>
</evidence>
<gene>
    <name evidence="2" type="ORF">A4X06_0g9709</name>
</gene>
<sequence length="341" mass="37357">MNNTLRLLCAVGGAWSSMVRLRLYQSVCRSLSDFGAGIAALTLASLAPHEKASMQSASKAAEEHHRAAVKWICGSGTHHGVGESMTSLLPPQYRFPLLAASLLHQLHTSSSCNPTRFLLLCPQLPSSSLLQQARTHTRYAEYCTAAAERARVQPLAAPLSVHAWMASMRRNYIYSHTGRLGMVIGSHQRSRGGADRVLSVSEPASRRLAVAWRIGVFGLGRRCPCKPSPPYQPFNRGHHDCLAWRIPWRNDDGSMSNAQLDPLLEAGTEYAIRQRSLVGVPVVLQVYFMDFLLGSDIDEYHTIAMNALSDWSLALEPMPRAPRASLSSTTTDPSLSTAHSS</sequence>
<dbReference type="AlphaFoldDB" id="A0A8X7SRX9"/>
<evidence type="ECO:0000313" key="2">
    <source>
        <dbReference type="EMBL" id="KAE8235948.1"/>
    </source>
</evidence>
<feature type="compositionally biased region" description="Low complexity" evidence="1">
    <location>
        <begin position="325"/>
        <end position="341"/>
    </location>
</feature>
<keyword evidence="3" id="KW-1185">Reference proteome</keyword>
<comment type="caution">
    <text evidence="2">The sequence shown here is derived from an EMBL/GenBank/DDBJ whole genome shotgun (WGS) entry which is preliminary data.</text>
</comment>
<organism evidence="2 3">
    <name type="scientific">Tilletia controversa</name>
    <name type="common">dwarf bunt fungus</name>
    <dbReference type="NCBI Taxonomy" id="13291"/>
    <lineage>
        <taxon>Eukaryota</taxon>
        <taxon>Fungi</taxon>
        <taxon>Dikarya</taxon>
        <taxon>Basidiomycota</taxon>
        <taxon>Ustilaginomycotina</taxon>
        <taxon>Exobasidiomycetes</taxon>
        <taxon>Tilletiales</taxon>
        <taxon>Tilletiaceae</taxon>
        <taxon>Tilletia</taxon>
    </lineage>
</organism>
<dbReference type="Proteomes" id="UP000077684">
    <property type="component" value="Unassembled WGS sequence"/>
</dbReference>
<proteinExistence type="predicted"/>
<dbReference type="EMBL" id="LWDE02003214">
    <property type="protein sequence ID" value="KAE8235948.1"/>
    <property type="molecule type" value="Genomic_DNA"/>
</dbReference>